<keyword evidence="2" id="KW-1185">Reference proteome</keyword>
<evidence type="ECO:0000313" key="1">
    <source>
        <dbReference type="EMBL" id="MEK9512662.1"/>
    </source>
</evidence>
<dbReference type="Proteomes" id="UP001387447">
    <property type="component" value="Unassembled WGS sequence"/>
</dbReference>
<proteinExistence type="predicted"/>
<reference evidence="1 2" key="1">
    <citation type="journal article" date="2024" name="Front. Microbiol.">
        <title>Transcriptomic insights into the dominance of two phototrophs throughout the water column of a tropical hypersaline-alkaline crater lake (Dziani Dzaha, Mayotte).</title>
        <authorList>
            <person name="Duperron S."/>
            <person name="Halary S."/>
            <person name="Bouly J.-P."/>
            <person name="Roussel T."/>
            <person name="Hugoni M."/>
            <person name="Bruto M."/>
            <person name="Oger P."/>
            <person name="Duval C."/>
            <person name="Woo A."/>
            <person name="Jezequiel D."/>
            <person name="Ader M."/>
            <person name="Leboulanger C."/>
            <person name="Agogue H."/>
            <person name="Grossi V."/>
            <person name="Trousselier M."/>
            <person name="Bernard C."/>
        </authorList>
    </citation>
    <scope>NUCLEOTIDE SEQUENCE [LARGE SCALE GENOMIC DNA]</scope>
    <source>
        <strain evidence="1 2">PMC 851.14</strain>
    </source>
</reference>
<protein>
    <submittedName>
        <fullName evidence="1">Uncharacterized protein</fullName>
    </submittedName>
</protein>
<comment type="caution">
    <text evidence="1">The sequence shown here is derived from an EMBL/GenBank/DDBJ whole genome shotgun (WGS) entry which is preliminary data.</text>
</comment>
<evidence type="ECO:0000313" key="2">
    <source>
        <dbReference type="Proteomes" id="UP001387447"/>
    </source>
</evidence>
<accession>A0ABU9EL63</accession>
<sequence length="57" mass="6232">MSRKNGGIFGIFWVPLTGGTGGGSTGKAIALYHCVNQQLREAREIEIFPSIHHSYNN</sequence>
<name>A0ABU9EL63_LIMFS</name>
<dbReference type="EMBL" id="JBBWYZ010000011">
    <property type="protein sequence ID" value="MEK9512662.1"/>
    <property type="molecule type" value="Genomic_DNA"/>
</dbReference>
<gene>
    <name evidence="1" type="ORF">AAEJ74_13505</name>
</gene>
<dbReference type="RefSeq" id="WP_006626094.1">
    <property type="nucleotide sequence ID" value="NZ_JBBWYZ010000011.1"/>
</dbReference>
<organism evidence="1 2">
    <name type="scientific">Limnospira fusiformis PMC 851.14</name>
    <dbReference type="NCBI Taxonomy" id="2219512"/>
    <lineage>
        <taxon>Bacteria</taxon>
        <taxon>Bacillati</taxon>
        <taxon>Cyanobacteriota</taxon>
        <taxon>Cyanophyceae</taxon>
        <taxon>Oscillatoriophycideae</taxon>
        <taxon>Oscillatoriales</taxon>
        <taxon>Sirenicapillariaceae</taxon>
        <taxon>Limnospira</taxon>
    </lineage>
</organism>